<evidence type="ECO:0000256" key="1">
    <source>
        <dbReference type="SAM" id="Phobius"/>
    </source>
</evidence>
<keyword evidence="1" id="KW-0472">Membrane</keyword>
<dbReference type="OrthoDB" id="271386at2759"/>
<dbReference type="Proteomes" id="UP000270924">
    <property type="component" value="Unassembled WGS sequence"/>
</dbReference>
<dbReference type="Gene3D" id="3.30.460.10">
    <property type="entry name" value="Beta Polymerase, domain 2"/>
    <property type="match status" value="1"/>
</dbReference>
<dbReference type="SUPFAM" id="SSF81301">
    <property type="entry name" value="Nucleotidyltransferase"/>
    <property type="match status" value="1"/>
</dbReference>
<keyword evidence="3" id="KW-1185">Reference proteome</keyword>
<sequence>MNIVCLTISCHGFFFFVFPFSLRFFLKEEFLNFKVQPPKKAKVGRWLCYVFEDISLHIMTREARLKYDLESLWGIGWVQTLEDEGDVSNLEFPMPISKLKLERLGLLYGFDGSWSKKNLAPIMFVIVHPNDSCSEQKCIYNTTSTYRERKVLGRQVRSLGLNDML</sequence>
<dbReference type="Pfam" id="PF02410">
    <property type="entry name" value="RsfS"/>
    <property type="match status" value="1"/>
</dbReference>
<dbReference type="AlphaFoldDB" id="A0A3P7DV40"/>
<accession>A0A3P7DV40</accession>
<name>A0A3P7DV40_WUCBA</name>
<evidence type="ECO:0000313" key="2">
    <source>
        <dbReference type="EMBL" id="VDM13930.1"/>
    </source>
</evidence>
<dbReference type="InParanoid" id="A0A3P7DV40"/>
<keyword evidence="1" id="KW-1133">Transmembrane helix</keyword>
<protein>
    <submittedName>
        <fullName evidence="2">Uncharacterized protein</fullName>
    </submittedName>
</protein>
<evidence type="ECO:0000313" key="3">
    <source>
        <dbReference type="Proteomes" id="UP000270924"/>
    </source>
</evidence>
<keyword evidence="1" id="KW-0812">Transmembrane</keyword>
<dbReference type="EMBL" id="UYWW01005094">
    <property type="protein sequence ID" value="VDM13930.1"/>
    <property type="molecule type" value="Genomic_DNA"/>
</dbReference>
<organism evidence="2 3">
    <name type="scientific">Wuchereria bancrofti</name>
    <dbReference type="NCBI Taxonomy" id="6293"/>
    <lineage>
        <taxon>Eukaryota</taxon>
        <taxon>Metazoa</taxon>
        <taxon>Ecdysozoa</taxon>
        <taxon>Nematoda</taxon>
        <taxon>Chromadorea</taxon>
        <taxon>Rhabditida</taxon>
        <taxon>Spirurina</taxon>
        <taxon>Spiruromorpha</taxon>
        <taxon>Filarioidea</taxon>
        <taxon>Onchocercidae</taxon>
        <taxon>Wuchereria</taxon>
    </lineage>
</organism>
<dbReference type="InterPro" id="IPR043519">
    <property type="entry name" value="NT_sf"/>
</dbReference>
<reference evidence="2 3" key="1">
    <citation type="submission" date="2018-11" db="EMBL/GenBank/DDBJ databases">
        <authorList>
            <consortium name="Pathogen Informatics"/>
        </authorList>
    </citation>
    <scope>NUCLEOTIDE SEQUENCE [LARGE SCALE GENOMIC DNA]</scope>
</reference>
<gene>
    <name evidence="2" type="ORF">WBA_LOCUS7316</name>
</gene>
<proteinExistence type="predicted"/>
<feature type="transmembrane region" description="Helical" evidence="1">
    <location>
        <begin position="6"/>
        <end position="26"/>
    </location>
</feature>